<keyword evidence="2" id="KW-1185">Reference proteome</keyword>
<evidence type="ECO:0000313" key="1">
    <source>
        <dbReference type="EMBL" id="KAJ0044861.1"/>
    </source>
</evidence>
<protein>
    <submittedName>
        <fullName evidence="1">Uncharacterized protein</fullName>
    </submittedName>
</protein>
<comment type="caution">
    <text evidence="1">The sequence shown here is derived from an EMBL/GenBank/DDBJ whole genome shotgun (WGS) entry which is preliminary data.</text>
</comment>
<dbReference type="EMBL" id="CM047738">
    <property type="protein sequence ID" value="KAJ0044861.1"/>
    <property type="molecule type" value="Genomic_DNA"/>
</dbReference>
<organism evidence="1 2">
    <name type="scientific">Pistacia integerrima</name>
    <dbReference type="NCBI Taxonomy" id="434235"/>
    <lineage>
        <taxon>Eukaryota</taxon>
        <taxon>Viridiplantae</taxon>
        <taxon>Streptophyta</taxon>
        <taxon>Embryophyta</taxon>
        <taxon>Tracheophyta</taxon>
        <taxon>Spermatophyta</taxon>
        <taxon>Magnoliopsida</taxon>
        <taxon>eudicotyledons</taxon>
        <taxon>Gunneridae</taxon>
        <taxon>Pentapetalae</taxon>
        <taxon>rosids</taxon>
        <taxon>malvids</taxon>
        <taxon>Sapindales</taxon>
        <taxon>Anacardiaceae</taxon>
        <taxon>Pistacia</taxon>
    </lineage>
</organism>
<evidence type="ECO:0000313" key="2">
    <source>
        <dbReference type="Proteomes" id="UP001163603"/>
    </source>
</evidence>
<accession>A0ACC0Z3M9</accession>
<reference evidence="2" key="1">
    <citation type="journal article" date="2023" name="G3 (Bethesda)">
        <title>Genome assembly and association tests identify interacting loci associated with vigor, precocity, and sex in interspecific pistachio rootstocks.</title>
        <authorList>
            <person name="Palmer W."/>
            <person name="Jacygrad E."/>
            <person name="Sagayaradj S."/>
            <person name="Cavanaugh K."/>
            <person name="Han R."/>
            <person name="Bertier L."/>
            <person name="Beede B."/>
            <person name="Kafkas S."/>
            <person name="Golino D."/>
            <person name="Preece J."/>
            <person name="Michelmore R."/>
        </authorList>
    </citation>
    <scope>NUCLEOTIDE SEQUENCE [LARGE SCALE GENOMIC DNA]</scope>
</reference>
<sequence length="942" mass="103515">MRKRPQAASAVPPPSATEPAHEEIKTVNNFHLRSAQRSGFVWTVLLALFMYSSWGVYYYQYDSMPPPLSSEQAGKRGFSEIAAMEHVKALTQLGPHPVGSDALDRAVQFCSLSPLNEVYKLHVTDMMCHSLTFFSPQYVLAEAENIKKTAHWEVDVEVDFFYAKSGANRLVSGIFKGRTLIYSDLNHVIVRFTPKYASEAAENAILVSSHIDTVFAAEGAGDCSSCVAVMLELARATSQWAHGFKNALIFLFNTGEEEGLNGAHSFITQHPWSTTIRMAIDLEAMGIGGKSSIFQAGPDPWAIETFASVAKYPSGQIIAQDFFSSGAITSSTDFQIYKEIAGLSGLDFAYTDRSAVYHTKNDKLDLLKSGSLQHLGENMLAFLLQSASSSHLPGSNAVEEEGKTDHESAVFFDILGTYMILYRQRFGNMLHNSVIMQSLLIWAASLVMGGYAAVVSLTLSCLSAILMWVFSISFSVLIAFILPQISSSPVPYVASPWLVVGLFAAPAFLGALTGQHLGYIILKTYLAKVYSKRKQLSPDIQAELIKLEAERWLFKAGFVQWFILLVMGNYYKIGSSYLALVWLAPPAFAYGLLEATLTPARLPRPLKLATLLMGLAIPILISAGNFIRLAVTVVAILVRIDGNPGGTPEWLGSVIVAVVISIFICLTLVYLLSYIHLSGAKRPIVLATCVLFSLSLILVLSGTVPPFTEDTSRAVNVVHVVDATGKFGAKPEPSSYIALFSSTPGKLTKEVEQMKEGFICGQDKVVDFVTLSMEYGCLTYDDTEGGWSQSDIPTIHANDESKVDERITQVSIDTKDSVRWSLAINAEEIEDFTFKDDSGELVPRDKKSSMDGWFIIQYSGGKNAPTKFDLNLFWVKNSTRSSQNVDGKSKEEHLLLKLRTDFDRLTPRAENVLSKLPSWCSLFGKSTSPQTLSFLNSLPVNY</sequence>
<dbReference type="Proteomes" id="UP001163603">
    <property type="component" value="Chromosome 3"/>
</dbReference>
<proteinExistence type="predicted"/>
<name>A0ACC0Z3M9_9ROSI</name>
<gene>
    <name evidence="1" type="ORF">Pint_06045</name>
</gene>